<protein>
    <recommendedName>
        <fullName evidence="2">Carboxyvinyl-carboxyphosphonate phosphorylmutase</fullName>
    </recommendedName>
</protein>
<reference evidence="1" key="1">
    <citation type="journal article" date="2015" name="Nature">
        <title>Complex archaea that bridge the gap between prokaryotes and eukaryotes.</title>
        <authorList>
            <person name="Spang A."/>
            <person name="Saw J.H."/>
            <person name="Jorgensen S.L."/>
            <person name="Zaremba-Niedzwiedzka K."/>
            <person name="Martijn J."/>
            <person name="Lind A.E."/>
            <person name="van Eijk R."/>
            <person name="Schleper C."/>
            <person name="Guy L."/>
            <person name="Ettema T.J."/>
        </authorList>
    </citation>
    <scope>NUCLEOTIDE SEQUENCE</scope>
</reference>
<evidence type="ECO:0008006" key="2">
    <source>
        <dbReference type="Google" id="ProtNLM"/>
    </source>
</evidence>
<dbReference type="PANTHER" id="PTHR42905">
    <property type="entry name" value="PHOSPHOENOLPYRUVATE CARBOXYLASE"/>
    <property type="match status" value="1"/>
</dbReference>
<comment type="caution">
    <text evidence="1">The sequence shown here is derived from an EMBL/GenBank/DDBJ whole genome shotgun (WGS) entry which is preliminary data.</text>
</comment>
<dbReference type="Gene3D" id="3.20.20.60">
    <property type="entry name" value="Phosphoenolpyruvate-binding domains"/>
    <property type="match status" value="1"/>
</dbReference>
<dbReference type="InterPro" id="IPR015813">
    <property type="entry name" value="Pyrv/PenolPyrv_kinase-like_dom"/>
</dbReference>
<gene>
    <name evidence="1" type="ORF">LCGC14_0087100</name>
</gene>
<dbReference type="CDD" id="cd00377">
    <property type="entry name" value="ICL_PEPM"/>
    <property type="match status" value="1"/>
</dbReference>
<evidence type="ECO:0000313" key="1">
    <source>
        <dbReference type="EMBL" id="KKO04352.1"/>
    </source>
</evidence>
<name>A0A0F9XY38_9ZZZZ</name>
<dbReference type="Pfam" id="PF13714">
    <property type="entry name" value="PEP_mutase"/>
    <property type="match status" value="1"/>
</dbReference>
<dbReference type="InterPro" id="IPR040442">
    <property type="entry name" value="Pyrv_kinase-like_dom_sf"/>
</dbReference>
<accession>A0A0F9XY38</accession>
<dbReference type="PROSITE" id="PS00161">
    <property type="entry name" value="ISOCITRATE_LYASE"/>
    <property type="match status" value="1"/>
</dbReference>
<proteinExistence type="predicted"/>
<organism evidence="1">
    <name type="scientific">marine sediment metagenome</name>
    <dbReference type="NCBI Taxonomy" id="412755"/>
    <lineage>
        <taxon>unclassified sequences</taxon>
        <taxon>metagenomes</taxon>
        <taxon>ecological metagenomes</taxon>
    </lineage>
</organism>
<dbReference type="InterPro" id="IPR039556">
    <property type="entry name" value="ICL/PEPM"/>
</dbReference>
<sequence length="305" mass="32745">MKPTTVLKSLIERPDILVMPGAYDPLSAKLVEQAGFVAIQVSGLGLAASHLGMPDVSILSLSDVCERTRAIVNATSLPVMADGDTGFGNAVNVWYTVQAVEATGAAGINLEDQVMPKRCGHLDGKEVISCDEMVGKIRAAVDARKDPDFIINARTDALAVEGLEATIARANAYFEAGASMVFVDGADHLDTISALADAFHGPLAINMVEGGKTPRSMTFDELQRRGVARVSLPVSTLLSAICGMQRALVHIRRTGTTAADPSMFADFTETHSLMGMEHVYALEQRFMSPNQWNKKYSCSTSRRKL</sequence>
<dbReference type="EMBL" id="LAZR01000023">
    <property type="protein sequence ID" value="KKO04352.1"/>
    <property type="molecule type" value="Genomic_DNA"/>
</dbReference>
<dbReference type="SUPFAM" id="SSF51621">
    <property type="entry name" value="Phosphoenolpyruvate/pyruvate domain"/>
    <property type="match status" value="1"/>
</dbReference>
<dbReference type="AlphaFoldDB" id="A0A0F9XY38"/>
<dbReference type="GO" id="GO:0016833">
    <property type="term" value="F:oxo-acid-lyase activity"/>
    <property type="evidence" value="ECO:0007669"/>
    <property type="project" value="UniProtKB-ARBA"/>
</dbReference>
<dbReference type="PANTHER" id="PTHR42905:SF5">
    <property type="entry name" value="CARBOXYVINYL-CARBOXYPHOSPHONATE PHOSPHORYLMUTASE, CHLOROPLASTIC"/>
    <property type="match status" value="1"/>
</dbReference>
<dbReference type="InterPro" id="IPR018523">
    <property type="entry name" value="Isocitrate_lyase_ph_CS"/>
</dbReference>